<dbReference type="EMBL" id="JANBPG010002392">
    <property type="protein sequence ID" value="KAJ1885951.1"/>
    <property type="molecule type" value="Genomic_DNA"/>
</dbReference>
<dbReference type="Proteomes" id="UP001150581">
    <property type="component" value="Unassembled WGS sequence"/>
</dbReference>
<organism evidence="1 2">
    <name type="scientific">Kickxella alabastrina</name>
    <dbReference type="NCBI Taxonomy" id="61397"/>
    <lineage>
        <taxon>Eukaryota</taxon>
        <taxon>Fungi</taxon>
        <taxon>Fungi incertae sedis</taxon>
        <taxon>Zoopagomycota</taxon>
        <taxon>Kickxellomycotina</taxon>
        <taxon>Kickxellomycetes</taxon>
        <taxon>Kickxellales</taxon>
        <taxon>Kickxellaceae</taxon>
        <taxon>Kickxella</taxon>
    </lineage>
</organism>
<keyword evidence="2" id="KW-1185">Reference proteome</keyword>
<accession>A0ACC1IA13</accession>
<name>A0ACC1IA13_9FUNG</name>
<evidence type="ECO:0000313" key="1">
    <source>
        <dbReference type="EMBL" id="KAJ1885951.1"/>
    </source>
</evidence>
<gene>
    <name evidence="1" type="ORF">LPJ66_009870</name>
</gene>
<feature type="non-terminal residue" evidence="1">
    <location>
        <position position="450"/>
    </location>
</feature>
<evidence type="ECO:0000313" key="2">
    <source>
        <dbReference type="Proteomes" id="UP001150581"/>
    </source>
</evidence>
<reference evidence="1" key="1">
    <citation type="submission" date="2022-07" db="EMBL/GenBank/DDBJ databases">
        <title>Phylogenomic reconstructions and comparative analyses of Kickxellomycotina fungi.</title>
        <authorList>
            <person name="Reynolds N.K."/>
            <person name="Stajich J.E."/>
            <person name="Barry K."/>
            <person name="Grigoriev I.V."/>
            <person name="Crous P."/>
            <person name="Smith M.E."/>
        </authorList>
    </citation>
    <scope>NUCLEOTIDE SEQUENCE</scope>
    <source>
        <strain evidence="1">Benny 63K</strain>
    </source>
</reference>
<sequence length="450" mass="50222">MSDTCATGSLENIDQIRAQAPALHALGVCATCILRSAQVPLGPAYFGTTDSIHQALHLPPPPPPSPPSLSTPVPCPICLDTLSAAIHSQITTAYIAECFDSPTLCITVEFPKSIYIRQRSLAIHTGRAPVDIKDTVKYVLGHRFHQQTDNRVRIENETGEVRVEVGFKHEETAMEHQFLVDREGSGIKTKTFRKKGVYHTTGDSKTAILDELDNCDDAVIREKFASPPPAIKLPVELDSLNFKRPSLFIGGRYLKLERNISQTPFVIDGRRVTELSVSEVIGEPIQKLVRCDAYNLVGSGREDADVRMLGDGRPFYLECINPRIKSIAPEAVSEIENQLRETQCPVQVRRLQIIQAADTSIIKEGEEHKTKHYCALVWFARPLDEATLCEINRLGEAPLVLQQKTPLRVLHRRAPLTREKTLVGLQVAHIEGHFYRVRIESEAGTYIKEF</sequence>
<proteinExistence type="predicted"/>
<comment type="caution">
    <text evidence="1">The sequence shown here is derived from an EMBL/GenBank/DDBJ whole genome shotgun (WGS) entry which is preliminary data.</text>
</comment>
<protein>
    <submittedName>
        <fullName evidence="1">Uncharacterized protein</fullName>
    </submittedName>
</protein>